<keyword evidence="6" id="KW-1185">Reference proteome</keyword>
<evidence type="ECO:0000256" key="2">
    <source>
        <dbReference type="SAM" id="MobiDB-lite"/>
    </source>
</evidence>
<name>A0ABN8DSX0_9VIBR</name>
<dbReference type="InterPro" id="IPR012336">
    <property type="entry name" value="Thioredoxin-like_fold"/>
</dbReference>
<dbReference type="SUPFAM" id="SSF52833">
    <property type="entry name" value="Thioredoxin-like"/>
    <property type="match status" value="1"/>
</dbReference>
<organism evidence="5 6">
    <name type="scientific">Vibrio stylophorae</name>
    <dbReference type="NCBI Taxonomy" id="659351"/>
    <lineage>
        <taxon>Bacteria</taxon>
        <taxon>Pseudomonadati</taxon>
        <taxon>Pseudomonadota</taxon>
        <taxon>Gammaproteobacteria</taxon>
        <taxon>Vibrionales</taxon>
        <taxon>Vibrionaceae</taxon>
        <taxon>Vibrio</taxon>
    </lineage>
</organism>
<protein>
    <recommendedName>
        <fullName evidence="4">Thioredoxin-like fold domain-containing protein</fullName>
    </recommendedName>
</protein>
<keyword evidence="1" id="KW-0676">Redox-active center</keyword>
<dbReference type="InterPro" id="IPR017937">
    <property type="entry name" value="Thioredoxin_CS"/>
</dbReference>
<dbReference type="PANTHER" id="PTHR35891:SF3">
    <property type="entry name" value="THIOL:DISULFIDE INTERCHANGE PROTEIN DSBL"/>
    <property type="match status" value="1"/>
</dbReference>
<dbReference type="Pfam" id="PF13462">
    <property type="entry name" value="Thioredoxin_4"/>
    <property type="match status" value="1"/>
</dbReference>
<keyword evidence="3" id="KW-0732">Signal</keyword>
<evidence type="ECO:0000259" key="4">
    <source>
        <dbReference type="Pfam" id="PF13462"/>
    </source>
</evidence>
<dbReference type="EMBL" id="CAKLDI010000001">
    <property type="protein sequence ID" value="CAH0533792.1"/>
    <property type="molecule type" value="Genomic_DNA"/>
</dbReference>
<dbReference type="Proteomes" id="UP000838672">
    <property type="component" value="Unassembled WGS sequence"/>
</dbReference>
<comment type="caution">
    <text evidence="5">The sequence shown here is derived from an EMBL/GenBank/DDBJ whole genome shotgun (WGS) entry which is preliminary data.</text>
</comment>
<accession>A0ABN8DSX0</accession>
<dbReference type="InterPro" id="IPR050824">
    <property type="entry name" value="Thiol_disulfide_DsbA"/>
</dbReference>
<feature type="region of interest" description="Disordered" evidence="2">
    <location>
        <begin position="26"/>
        <end position="53"/>
    </location>
</feature>
<gene>
    <name evidence="5" type="ORF">VST7929_01667</name>
</gene>
<evidence type="ECO:0000256" key="3">
    <source>
        <dbReference type="SAM" id="SignalP"/>
    </source>
</evidence>
<evidence type="ECO:0000313" key="5">
    <source>
        <dbReference type="EMBL" id="CAH0533792.1"/>
    </source>
</evidence>
<dbReference type="InterPro" id="IPR036249">
    <property type="entry name" value="Thioredoxin-like_sf"/>
</dbReference>
<sequence>MLKKSVLALMLAAVITGCDAKDATETTQPAATPVASQSTEQPATPSEQSATKIGQPAATLTIEAGKQYQKMEQTIANAPQVMEVFSYGCGHCRQMDKLLPELNEALGQDVVQEHIVYDDGTASLAVLYYTGVIQLPKEKLHAYNEAIFSLLHDNHDMTQQQSTDKLAAIYSQFGILAPDQLDEQQVEKVSKHIQHAAQITKEARVQGVPSFYVNGEYQLLAGGHNSLEGMIDSIEQMVQLPHQNKAPAQDAVVEVIEAQTPAVSDASASK</sequence>
<dbReference type="PROSITE" id="PS51257">
    <property type="entry name" value="PROKAR_LIPOPROTEIN"/>
    <property type="match status" value="1"/>
</dbReference>
<feature type="chain" id="PRO_5045390837" description="Thioredoxin-like fold domain-containing protein" evidence="3">
    <location>
        <begin position="21"/>
        <end position="270"/>
    </location>
</feature>
<dbReference type="PANTHER" id="PTHR35891">
    <property type="entry name" value="THIOL:DISULFIDE INTERCHANGE PROTEIN DSBA"/>
    <property type="match status" value="1"/>
</dbReference>
<dbReference type="Gene3D" id="3.40.30.10">
    <property type="entry name" value="Glutaredoxin"/>
    <property type="match status" value="1"/>
</dbReference>
<dbReference type="PROSITE" id="PS00194">
    <property type="entry name" value="THIOREDOXIN_1"/>
    <property type="match status" value="1"/>
</dbReference>
<evidence type="ECO:0000256" key="1">
    <source>
        <dbReference type="ARBA" id="ARBA00023284"/>
    </source>
</evidence>
<feature type="domain" description="Thioredoxin-like fold" evidence="4">
    <location>
        <begin position="77"/>
        <end position="217"/>
    </location>
</feature>
<dbReference type="RefSeq" id="WP_237466210.1">
    <property type="nucleotide sequence ID" value="NZ_CAKLDI010000001.1"/>
</dbReference>
<reference evidence="5" key="1">
    <citation type="submission" date="2021-11" db="EMBL/GenBank/DDBJ databases">
        <authorList>
            <person name="Rodrigo-Torres L."/>
            <person name="Arahal R. D."/>
            <person name="Lucena T."/>
        </authorList>
    </citation>
    <scope>NUCLEOTIDE SEQUENCE</scope>
    <source>
        <strain evidence="5">CECT 7929</strain>
    </source>
</reference>
<proteinExistence type="predicted"/>
<feature type="signal peptide" evidence="3">
    <location>
        <begin position="1"/>
        <end position="20"/>
    </location>
</feature>
<evidence type="ECO:0000313" key="6">
    <source>
        <dbReference type="Proteomes" id="UP000838672"/>
    </source>
</evidence>
<feature type="compositionally biased region" description="Polar residues" evidence="2">
    <location>
        <begin position="26"/>
        <end position="52"/>
    </location>
</feature>